<evidence type="ECO:0000259" key="1">
    <source>
        <dbReference type="Pfam" id="PF01883"/>
    </source>
</evidence>
<evidence type="ECO:0000313" key="2">
    <source>
        <dbReference type="EMBL" id="RKX69652.1"/>
    </source>
</evidence>
<feature type="domain" description="MIP18 family-like" evidence="1">
    <location>
        <begin position="5"/>
        <end position="55"/>
    </location>
</feature>
<proteinExistence type="predicted"/>
<dbReference type="PANTHER" id="PTHR42831">
    <property type="entry name" value="FE-S PROTEIN MATURATION AUXILIARY FACTOR YITW"/>
    <property type="match status" value="1"/>
</dbReference>
<dbReference type="Pfam" id="PF01883">
    <property type="entry name" value="FeS_assembly_P"/>
    <property type="match status" value="1"/>
</dbReference>
<evidence type="ECO:0000313" key="3">
    <source>
        <dbReference type="Proteomes" id="UP000271125"/>
    </source>
</evidence>
<reference evidence="2 3" key="1">
    <citation type="submission" date="2018-06" db="EMBL/GenBank/DDBJ databases">
        <title>Extensive metabolic versatility and redundancy in microbially diverse, dynamic hydrothermal sediments.</title>
        <authorList>
            <person name="Dombrowski N."/>
            <person name="Teske A."/>
            <person name="Baker B.J."/>
        </authorList>
    </citation>
    <scope>NUCLEOTIDE SEQUENCE [LARGE SCALE GENOMIC DNA]</scope>
    <source>
        <strain evidence="2">B10_G13</strain>
    </source>
</reference>
<name>A0A660SGF3_UNCT6</name>
<dbReference type="PANTHER" id="PTHR42831:SF1">
    <property type="entry name" value="FE-S PROTEIN MATURATION AUXILIARY FACTOR YITW"/>
    <property type="match status" value="1"/>
</dbReference>
<organism evidence="2 3">
    <name type="scientific">candidate division TA06 bacterium</name>
    <dbReference type="NCBI Taxonomy" id="2250710"/>
    <lineage>
        <taxon>Bacteria</taxon>
        <taxon>Bacteria division TA06</taxon>
    </lineage>
</organism>
<gene>
    <name evidence="2" type="ORF">DRP43_04160</name>
</gene>
<dbReference type="InterPro" id="IPR002744">
    <property type="entry name" value="MIP18-like"/>
</dbReference>
<comment type="caution">
    <text evidence="2">The sequence shown here is derived from an EMBL/GenBank/DDBJ whole genome shotgun (WGS) entry which is preliminary data.</text>
</comment>
<dbReference type="Gene3D" id="3.30.300.130">
    <property type="entry name" value="Fe-S cluster assembly (FSCA)"/>
    <property type="match status" value="1"/>
</dbReference>
<dbReference type="Proteomes" id="UP000271125">
    <property type="component" value="Unassembled WGS sequence"/>
</dbReference>
<dbReference type="EMBL" id="QNBD01000177">
    <property type="protein sequence ID" value="RKX69652.1"/>
    <property type="molecule type" value="Genomic_DNA"/>
</dbReference>
<dbReference type="SUPFAM" id="SSF117916">
    <property type="entry name" value="Fe-S cluster assembly (FSCA) domain-like"/>
    <property type="match status" value="1"/>
</dbReference>
<protein>
    <submittedName>
        <fullName evidence="2">Metal-sulfur cluster assembly factor</fullName>
    </submittedName>
</protein>
<dbReference type="InterPro" id="IPR052339">
    <property type="entry name" value="Fe-S_Maturation_MIP18"/>
</dbReference>
<dbReference type="AlphaFoldDB" id="A0A660SGF3"/>
<dbReference type="InterPro" id="IPR034904">
    <property type="entry name" value="FSCA_dom_sf"/>
</dbReference>
<accession>A0A660SGF3</accession>
<sequence>MSLRSEVIGKLKNIIDPGVKKSIWDLHLIYDIEVDEKQRSIELKFKPTVKHCPIGIQLAIMIKTKLMEIDNIGKINIIVTDFIYAEEANKILNKMK</sequence>